<dbReference type="SUPFAM" id="SSF46689">
    <property type="entry name" value="Homeodomain-like"/>
    <property type="match status" value="1"/>
</dbReference>
<reference evidence="6 7" key="1">
    <citation type="submission" date="2017-07" db="EMBL/GenBank/DDBJ databases">
        <title>Amycolatopsis antarcticus sp. nov., isolated from the surface of an Antarcticus brown macroalga.</title>
        <authorList>
            <person name="Wang J."/>
            <person name="Leiva S."/>
            <person name="Huang J."/>
            <person name="Huang Y."/>
        </authorList>
    </citation>
    <scope>NUCLEOTIDE SEQUENCE [LARGE SCALE GENOMIC DNA]</scope>
    <source>
        <strain evidence="6 7">AU-G6</strain>
    </source>
</reference>
<keyword evidence="3" id="KW-0804">Transcription</keyword>
<feature type="DNA-binding region" description="H-T-H motif" evidence="4">
    <location>
        <begin position="54"/>
        <end position="73"/>
    </location>
</feature>
<dbReference type="InterPro" id="IPR036271">
    <property type="entry name" value="Tet_transcr_reg_TetR-rel_C_sf"/>
</dbReference>
<dbReference type="OrthoDB" id="2570341at2"/>
<protein>
    <submittedName>
        <fullName evidence="6">TetR family transcriptional regulator</fullName>
    </submittedName>
</protein>
<organism evidence="6 7">
    <name type="scientific">Amycolatopsis antarctica</name>
    <dbReference type="NCBI Taxonomy" id="1854586"/>
    <lineage>
        <taxon>Bacteria</taxon>
        <taxon>Bacillati</taxon>
        <taxon>Actinomycetota</taxon>
        <taxon>Actinomycetes</taxon>
        <taxon>Pseudonocardiales</taxon>
        <taxon>Pseudonocardiaceae</taxon>
        <taxon>Amycolatopsis</taxon>
    </lineage>
</organism>
<keyword evidence="7" id="KW-1185">Reference proteome</keyword>
<dbReference type="InParanoid" id="A0A263D6V4"/>
<dbReference type="PANTHER" id="PTHR30055">
    <property type="entry name" value="HTH-TYPE TRANSCRIPTIONAL REGULATOR RUTR"/>
    <property type="match status" value="1"/>
</dbReference>
<dbReference type="AlphaFoldDB" id="A0A263D6V4"/>
<keyword evidence="2 4" id="KW-0238">DNA-binding</keyword>
<dbReference type="Pfam" id="PF00440">
    <property type="entry name" value="TetR_N"/>
    <property type="match status" value="1"/>
</dbReference>
<name>A0A263D6V4_9PSEU</name>
<evidence type="ECO:0000256" key="3">
    <source>
        <dbReference type="ARBA" id="ARBA00023163"/>
    </source>
</evidence>
<keyword evidence="1" id="KW-0805">Transcription regulation</keyword>
<feature type="domain" description="HTH tetR-type" evidence="5">
    <location>
        <begin position="31"/>
        <end position="91"/>
    </location>
</feature>
<dbReference type="GO" id="GO:0045892">
    <property type="term" value="P:negative regulation of DNA-templated transcription"/>
    <property type="evidence" value="ECO:0007669"/>
    <property type="project" value="InterPro"/>
</dbReference>
<dbReference type="FunCoup" id="A0A263D6V4">
    <property type="interactions" value="6"/>
</dbReference>
<dbReference type="EMBL" id="NKYE01000005">
    <property type="protein sequence ID" value="OZM73307.1"/>
    <property type="molecule type" value="Genomic_DNA"/>
</dbReference>
<dbReference type="PROSITE" id="PS50977">
    <property type="entry name" value="HTH_TETR_2"/>
    <property type="match status" value="1"/>
</dbReference>
<sequence length="257" mass="27939">MSEYAGRGDPKRTLELLWGVGEPPSRGPKGRLNVAAIVRAAIELADANGLAALSMRKVAEKLGASAMSLYTYVPGKAELLDLMVDAVQVEAVEPEEATGDWRSRLTGFARRDWHLHRGHPWLLQVATSRPVLGPNLTRKYDRGLRTIEGIGLTDLQMDAVFTLVESFVRGAAQFAVDAAQAEQSTGKTDLEWWEEFGPLLAKVSDGDRYPIASRVGQAAGEVYQAAHSPEHTFEFGLVRILDGVELLIRKPAAPAGP</sequence>
<dbReference type="SUPFAM" id="SSF48498">
    <property type="entry name" value="Tetracyclin repressor-like, C-terminal domain"/>
    <property type="match status" value="1"/>
</dbReference>
<dbReference type="InterPro" id="IPR001647">
    <property type="entry name" value="HTH_TetR"/>
</dbReference>
<accession>A0A263D6V4</accession>
<evidence type="ECO:0000313" key="7">
    <source>
        <dbReference type="Proteomes" id="UP000242444"/>
    </source>
</evidence>
<evidence type="ECO:0000256" key="2">
    <source>
        <dbReference type="ARBA" id="ARBA00023125"/>
    </source>
</evidence>
<dbReference type="InterPro" id="IPR050109">
    <property type="entry name" value="HTH-type_TetR-like_transc_reg"/>
</dbReference>
<dbReference type="GO" id="GO:0000976">
    <property type="term" value="F:transcription cis-regulatory region binding"/>
    <property type="evidence" value="ECO:0007669"/>
    <property type="project" value="TreeGrafter"/>
</dbReference>
<dbReference type="InterPro" id="IPR009057">
    <property type="entry name" value="Homeodomain-like_sf"/>
</dbReference>
<gene>
    <name evidence="6" type="ORF">CFN78_10660</name>
</gene>
<evidence type="ECO:0000256" key="4">
    <source>
        <dbReference type="PROSITE-ProRule" id="PRU00335"/>
    </source>
</evidence>
<evidence type="ECO:0000259" key="5">
    <source>
        <dbReference type="PROSITE" id="PS50977"/>
    </source>
</evidence>
<evidence type="ECO:0000313" key="6">
    <source>
        <dbReference type="EMBL" id="OZM73307.1"/>
    </source>
</evidence>
<dbReference type="Pfam" id="PF02909">
    <property type="entry name" value="TetR_C_1"/>
    <property type="match status" value="1"/>
</dbReference>
<evidence type="ECO:0000256" key="1">
    <source>
        <dbReference type="ARBA" id="ARBA00023015"/>
    </source>
</evidence>
<dbReference type="Gene3D" id="1.10.357.10">
    <property type="entry name" value="Tetracycline Repressor, domain 2"/>
    <property type="match status" value="1"/>
</dbReference>
<dbReference type="RefSeq" id="WP_094862562.1">
    <property type="nucleotide sequence ID" value="NZ_NKYE01000005.1"/>
</dbReference>
<dbReference type="InterPro" id="IPR004111">
    <property type="entry name" value="Repressor_TetR_C"/>
</dbReference>
<dbReference type="PANTHER" id="PTHR30055:SF151">
    <property type="entry name" value="TRANSCRIPTIONAL REGULATORY PROTEIN"/>
    <property type="match status" value="1"/>
</dbReference>
<comment type="caution">
    <text evidence="6">The sequence shown here is derived from an EMBL/GenBank/DDBJ whole genome shotgun (WGS) entry which is preliminary data.</text>
</comment>
<dbReference type="Gene3D" id="1.10.10.60">
    <property type="entry name" value="Homeodomain-like"/>
    <property type="match status" value="1"/>
</dbReference>
<proteinExistence type="predicted"/>
<dbReference type="Proteomes" id="UP000242444">
    <property type="component" value="Unassembled WGS sequence"/>
</dbReference>
<dbReference type="GO" id="GO:0003700">
    <property type="term" value="F:DNA-binding transcription factor activity"/>
    <property type="evidence" value="ECO:0007669"/>
    <property type="project" value="TreeGrafter"/>
</dbReference>